<dbReference type="eggNOG" id="COG3706">
    <property type="taxonomic scope" value="Bacteria"/>
</dbReference>
<dbReference type="GO" id="GO:0052621">
    <property type="term" value="F:diguanylate cyclase activity"/>
    <property type="evidence" value="ECO:0007669"/>
    <property type="project" value="TreeGrafter"/>
</dbReference>
<dbReference type="InterPro" id="IPR050469">
    <property type="entry name" value="Diguanylate_Cyclase"/>
</dbReference>
<dbReference type="Pfam" id="PF00990">
    <property type="entry name" value="GGDEF"/>
    <property type="match status" value="1"/>
</dbReference>
<dbReference type="Proteomes" id="UP000005730">
    <property type="component" value="Chromosome"/>
</dbReference>
<dbReference type="SMART" id="SM00267">
    <property type="entry name" value="GGDEF"/>
    <property type="match status" value="1"/>
</dbReference>
<keyword evidence="2" id="KW-1133">Transmembrane helix</keyword>
<dbReference type="EMBL" id="CM001377">
    <property type="protein sequence ID" value="EHM10702.1"/>
    <property type="molecule type" value="Genomic_DNA"/>
</dbReference>
<feature type="transmembrane region" description="Helical" evidence="2">
    <location>
        <begin position="6"/>
        <end position="25"/>
    </location>
</feature>
<evidence type="ECO:0000256" key="2">
    <source>
        <dbReference type="SAM" id="Phobius"/>
    </source>
</evidence>
<keyword evidence="2" id="KW-0472">Membrane</keyword>
<feature type="compositionally biased region" description="Basic and acidic residues" evidence="1">
    <location>
        <begin position="388"/>
        <end position="401"/>
    </location>
</feature>
<evidence type="ECO:0000313" key="4">
    <source>
        <dbReference type="EMBL" id="EHM10702.1"/>
    </source>
</evidence>
<dbReference type="CDD" id="cd01949">
    <property type="entry name" value="GGDEF"/>
    <property type="match status" value="1"/>
</dbReference>
<feature type="region of interest" description="Disordered" evidence="1">
    <location>
        <begin position="377"/>
        <end position="401"/>
    </location>
</feature>
<dbReference type="InterPro" id="IPR043128">
    <property type="entry name" value="Rev_trsase/Diguanyl_cyclase"/>
</dbReference>
<dbReference type="FunFam" id="3.30.70.270:FF:000001">
    <property type="entry name" value="Diguanylate cyclase domain protein"/>
    <property type="match status" value="1"/>
</dbReference>
<dbReference type="SUPFAM" id="SSF55073">
    <property type="entry name" value="Nucleotide cyclase"/>
    <property type="match status" value="1"/>
</dbReference>
<dbReference type="OrthoDB" id="6428at2"/>
<keyword evidence="5" id="KW-1185">Reference proteome</keyword>
<feature type="transmembrane region" description="Helical" evidence="2">
    <location>
        <begin position="96"/>
        <end position="116"/>
    </location>
</feature>
<feature type="transmembrane region" description="Helical" evidence="2">
    <location>
        <begin position="122"/>
        <end position="142"/>
    </location>
</feature>
<feature type="transmembrane region" description="Helical" evidence="2">
    <location>
        <begin position="149"/>
        <end position="167"/>
    </location>
</feature>
<dbReference type="PANTHER" id="PTHR45138:SF9">
    <property type="entry name" value="DIGUANYLATE CYCLASE DGCM-RELATED"/>
    <property type="match status" value="1"/>
</dbReference>
<feature type="transmembrane region" description="Helical" evidence="2">
    <location>
        <begin position="187"/>
        <end position="208"/>
    </location>
</feature>
<organism evidence="4 5">
    <name type="scientific">Thermanaerovibrio velox DSM 12556</name>
    <dbReference type="NCBI Taxonomy" id="926567"/>
    <lineage>
        <taxon>Bacteria</taxon>
        <taxon>Thermotogati</taxon>
        <taxon>Synergistota</taxon>
        <taxon>Synergistia</taxon>
        <taxon>Synergistales</taxon>
        <taxon>Synergistaceae</taxon>
        <taxon>Thermanaerovibrio</taxon>
    </lineage>
</organism>
<reference evidence="4 5" key="1">
    <citation type="submission" date="2011-10" db="EMBL/GenBank/DDBJ databases">
        <title>The Noncontiguous Finished genome of Thermanaerovibrio velox DSM 12556.</title>
        <authorList>
            <consortium name="US DOE Joint Genome Institute (JGI-PGF)"/>
            <person name="Lucas S."/>
            <person name="Copeland A."/>
            <person name="Lapidus A."/>
            <person name="Glavina del Rio T."/>
            <person name="Dalin E."/>
            <person name="Tice H."/>
            <person name="Bruce D."/>
            <person name="Goodwin L."/>
            <person name="Pitluck S."/>
            <person name="Peters L."/>
            <person name="Mikhailova N."/>
            <person name="Teshima H."/>
            <person name="Kyrpides N."/>
            <person name="Mavromatis K."/>
            <person name="Ivanova N."/>
            <person name="Markowitz V."/>
            <person name="Cheng J.-F."/>
            <person name="Hugenholtz P."/>
            <person name="Woyke T."/>
            <person name="Wu D."/>
            <person name="Spring S."/>
            <person name="Brambilla E.-M."/>
            <person name="Klenk H.-P."/>
            <person name="Eisen J.A."/>
        </authorList>
    </citation>
    <scope>NUCLEOTIDE SEQUENCE [LARGE SCALE GENOMIC DNA]</scope>
    <source>
        <strain evidence="4 5">DSM 12556</strain>
    </source>
</reference>
<evidence type="ECO:0000256" key="1">
    <source>
        <dbReference type="SAM" id="MobiDB-lite"/>
    </source>
</evidence>
<dbReference type="NCBIfam" id="TIGR00254">
    <property type="entry name" value="GGDEF"/>
    <property type="match status" value="1"/>
</dbReference>
<evidence type="ECO:0000313" key="5">
    <source>
        <dbReference type="Proteomes" id="UP000005730"/>
    </source>
</evidence>
<dbReference type="PROSITE" id="PS50887">
    <property type="entry name" value="GGDEF"/>
    <property type="match status" value="1"/>
</dbReference>
<sequence>MRAADPYSLILAFLMIQLAALGALLADLQRDRDIRDLGFLLGRVLQIFGWSMIFYRDVLPDGISVILGNSLMFAGICLDAATLVKLSRTPPRWYRRAVAAALAAFVGTVLLELPGVLQRERVMFICTLIHGGLMGLSSYMFFTAPKVSPLRMVLSASYGIAAAILFWRGWWLTGIGYYRLTDPSLPQVASILAAFGISTVSAISYGLLKKEWAIRQMRVLADQDGLTHLYNRRAFMRLGTEMFQRARSQGTPLWAMMIDIDHFKEINDTYGHSTGDEIISDLAFVMNKVLACHVTCRYGGEEFAALVLDPDASKARALAEALMAEVRRSSVMGISYTVSIGIAGMRGHKNLLGLINDADAAMYMAKRLGRNRIEVYRPGEPSADEDPMGDRKEREMEEALG</sequence>
<keyword evidence="2" id="KW-0812">Transmembrane</keyword>
<gene>
    <name evidence="4" type="ORF">TheveDRAFT_1584</name>
</gene>
<accession>H0UQ64</accession>
<dbReference type="Gene3D" id="3.30.70.270">
    <property type="match status" value="1"/>
</dbReference>
<dbReference type="AlphaFoldDB" id="H0UQ64"/>
<protein>
    <submittedName>
        <fullName evidence="4">Diguanylate cyclase (GGDEF) domain-containing protein</fullName>
    </submittedName>
</protein>
<proteinExistence type="predicted"/>
<dbReference type="InterPro" id="IPR029787">
    <property type="entry name" value="Nucleotide_cyclase"/>
</dbReference>
<dbReference type="STRING" id="926567.TheveDRAFT_1584"/>
<dbReference type="PANTHER" id="PTHR45138">
    <property type="entry name" value="REGULATORY COMPONENTS OF SENSORY TRANSDUCTION SYSTEM"/>
    <property type="match status" value="1"/>
</dbReference>
<feature type="domain" description="GGDEF" evidence="3">
    <location>
        <begin position="251"/>
        <end position="378"/>
    </location>
</feature>
<dbReference type="HOGENOM" id="CLU_000445_11_1_0"/>
<evidence type="ECO:0000259" key="3">
    <source>
        <dbReference type="PROSITE" id="PS50887"/>
    </source>
</evidence>
<name>H0UQ64_9BACT</name>
<feature type="transmembrane region" description="Helical" evidence="2">
    <location>
        <begin position="62"/>
        <end position="84"/>
    </location>
</feature>
<dbReference type="InterPro" id="IPR000160">
    <property type="entry name" value="GGDEF_dom"/>
</dbReference>